<proteinExistence type="predicted"/>
<evidence type="ECO:0000313" key="1">
    <source>
        <dbReference type="EMBL" id="TGE07223.1"/>
    </source>
</evidence>
<keyword evidence="2" id="KW-1185">Reference proteome</keyword>
<name>A0A4Z0P4Y4_SALET</name>
<sequence>MDTGAKGRSSSTSVTGAQVCLVEPHTSTPASITLTSTAMAGAKHGAVVEEGSALPVTVAVIARSGGPV</sequence>
<protein>
    <submittedName>
        <fullName evidence="1">Uncharacterized protein</fullName>
    </submittedName>
</protein>
<gene>
    <name evidence="1" type="ORF">C9F07_07600</name>
</gene>
<dbReference type="AlphaFoldDB" id="A0A4Z0P4Y4"/>
<accession>A0A4Z0P4Y4</accession>
<evidence type="ECO:0000313" key="2">
    <source>
        <dbReference type="Proteomes" id="UP000298196"/>
    </source>
</evidence>
<comment type="caution">
    <text evidence="1">The sequence shown here is derived from an EMBL/GenBank/DDBJ whole genome shotgun (WGS) entry which is preliminary data.</text>
</comment>
<dbReference type="Proteomes" id="UP000298196">
    <property type="component" value="Unassembled WGS sequence"/>
</dbReference>
<dbReference type="EMBL" id="PYKI01000833">
    <property type="protein sequence ID" value="TGE07223.1"/>
    <property type="molecule type" value="Genomic_DNA"/>
</dbReference>
<reference evidence="1 2" key="1">
    <citation type="submission" date="2018-03" db="EMBL/GenBank/DDBJ databases">
        <title>Non-Typhoidal Salmonella genome sequencing and assembly.</title>
        <authorList>
            <person name="Matchawe C."/>
        </authorList>
    </citation>
    <scope>NUCLEOTIDE SEQUENCE [LARGE SCALE GENOMIC DNA]</scope>
    <source>
        <strain evidence="1 2">22sa</strain>
    </source>
</reference>
<organism evidence="1 2">
    <name type="scientific">Salmonella enterica subsp. enterica serovar Poona</name>
    <dbReference type="NCBI Taxonomy" id="436295"/>
    <lineage>
        <taxon>Bacteria</taxon>
        <taxon>Pseudomonadati</taxon>
        <taxon>Pseudomonadota</taxon>
        <taxon>Gammaproteobacteria</taxon>
        <taxon>Enterobacterales</taxon>
        <taxon>Enterobacteriaceae</taxon>
        <taxon>Salmonella</taxon>
    </lineage>
</organism>
<feature type="non-terminal residue" evidence="1">
    <location>
        <position position="68"/>
    </location>
</feature>